<dbReference type="PROSITE" id="PS00107">
    <property type="entry name" value="PROTEIN_KINASE_ATP"/>
    <property type="match status" value="1"/>
</dbReference>
<feature type="compositionally biased region" description="Polar residues" evidence="8">
    <location>
        <begin position="69"/>
        <end position="80"/>
    </location>
</feature>
<dbReference type="GO" id="GO:0005524">
    <property type="term" value="F:ATP binding"/>
    <property type="evidence" value="ECO:0007669"/>
    <property type="project" value="UniProtKB-UniRule"/>
</dbReference>
<feature type="compositionally biased region" description="Low complexity" evidence="8">
    <location>
        <begin position="158"/>
        <end position="171"/>
    </location>
</feature>
<feature type="domain" description="Protein kinase" evidence="9">
    <location>
        <begin position="1246"/>
        <end position="1602"/>
    </location>
</feature>
<reference evidence="10 11" key="1">
    <citation type="journal article" date="2019" name="Front. Genet.">
        <title>Whole-Genome Sequencing of the Opportunistic Yeast Pathogen Candida inconspicua Uncovers Its Hybrid Origin.</title>
        <authorList>
            <person name="Mixao V."/>
            <person name="Hansen A.P."/>
            <person name="Saus E."/>
            <person name="Boekhout T."/>
            <person name="Lass-Florl C."/>
            <person name="Gabaldon T."/>
        </authorList>
    </citation>
    <scope>NUCLEOTIDE SEQUENCE [LARGE SCALE GENOMIC DNA]</scope>
    <source>
        <strain evidence="10 11">CBS 180</strain>
    </source>
</reference>
<dbReference type="Proteomes" id="UP000307173">
    <property type="component" value="Unassembled WGS sequence"/>
</dbReference>
<evidence type="ECO:0000256" key="2">
    <source>
        <dbReference type="ARBA" id="ARBA00022527"/>
    </source>
</evidence>
<dbReference type="InterPro" id="IPR017441">
    <property type="entry name" value="Protein_kinase_ATP_BS"/>
</dbReference>
<feature type="compositionally biased region" description="Polar residues" evidence="8">
    <location>
        <begin position="49"/>
        <end position="60"/>
    </location>
</feature>
<feature type="compositionally biased region" description="Basic and acidic residues" evidence="8">
    <location>
        <begin position="1"/>
        <end position="20"/>
    </location>
</feature>
<dbReference type="GO" id="GO:0038066">
    <property type="term" value="P:p38MAPK cascade"/>
    <property type="evidence" value="ECO:0007669"/>
    <property type="project" value="TreeGrafter"/>
</dbReference>
<feature type="compositionally biased region" description="Polar residues" evidence="8">
    <location>
        <begin position="126"/>
        <end position="137"/>
    </location>
</feature>
<feature type="region of interest" description="Disordered" evidence="8">
    <location>
        <begin position="1"/>
        <end position="104"/>
    </location>
</feature>
<comment type="similarity">
    <text evidence="1">Belongs to the protein kinase superfamily. STE Ser/Thr protein kinase family. MAP kinase kinase kinase subfamily.</text>
</comment>
<evidence type="ECO:0000313" key="11">
    <source>
        <dbReference type="Proteomes" id="UP000307173"/>
    </source>
</evidence>
<organism evidence="10 11">
    <name type="scientific">Pichia inconspicua</name>
    <dbReference type="NCBI Taxonomy" id="52247"/>
    <lineage>
        <taxon>Eukaryota</taxon>
        <taxon>Fungi</taxon>
        <taxon>Dikarya</taxon>
        <taxon>Ascomycota</taxon>
        <taxon>Saccharomycotina</taxon>
        <taxon>Pichiomycetes</taxon>
        <taxon>Pichiales</taxon>
        <taxon>Pichiaceae</taxon>
        <taxon>Pichia</taxon>
    </lineage>
</organism>
<evidence type="ECO:0000256" key="8">
    <source>
        <dbReference type="SAM" id="MobiDB-lite"/>
    </source>
</evidence>
<evidence type="ECO:0000256" key="1">
    <source>
        <dbReference type="ARBA" id="ARBA00006529"/>
    </source>
</evidence>
<dbReference type="PANTHER" id="PTHR48016:SF32">
    <property type="entry name" value="MITOGEN-ACTIVATED PROTEIN KINASE KINASE KINASE 4"/>
    <property type="match status" value="1"/>
</dbReference>
<gene>
    <name evidence="10" type="ORF">CANINC_000213</name>
</gene>
<dbReference type="STRING" id="52247.A0A4T0X6L3"/>
<feature type="region of interest" description="Disordered" evidence="8">
    <location>
        <begin position="120"/>
        <end position="220"/>
    </location>
</feature>
<dbReference type="Gene3D" id="1.10.510.10">
    <property type="entry name" value="Transferase(Phosphotransferase) domain 1"/>
    <property type="match status" value="2"/>
</dbReference>
<evidence type="ECO:0000256" key="6">
    <source>
        <dbReference type="ARBA" id="ARBA00022840"/>
    </source>
</evidence>
<dbReference type="SUPFAM" id="SSF56112">
    <property type="entry name" value="Protein kinase-like (PK-like)"/>
    <property type="match status" value="1"/>
</dbReference>
<keyword evidence="11" id="KW-1185">Reference proteome</keyword>
<dbReference type="GO" id="GO:0004674">
    <property type="term" value="F:protein serine/threonine kinase activity"/>
    <property type="evidence" value="ECO:0007669"/>
    <property type="project" value="UniProtKB-KW"/>
</dbReference>
<keyword evidence="4 7" id="KW-0547">Nucleotide-binding</keyword>
<evidence type="ECO:0000256" key="5">
    <source>
        <dbReference type="ARBA" id="ARBA00022777"/>
    </source>
</evidence>
<keyword evidence="6 7" id="KW-0067">ATP-binding</keyword>
<accession>A0A4T0X6L3</accession>
<dbReference type="PANTHER" id="PTHR48016">
    <property type="entry name" value="MAP KINASE KINASE KINASE SSK2-RELATED-RELATED"/>
    <property type="match status" value="1"/>
</dbReference>
<dbReference type="InterPro" id="IPR000719">
    <property type="entry name" value="Prot_kinase_dom"/>
</dbReference>
<dbReference type="InterPro" id="IPR011009">
    <property type="entry name" value="Kinase-like_dom_sf"/>
</dbReference>
<dbReference type="OrthoDB" id="1043025at2759"/>
<feature type="compositionally biased region" description="Polar residues" evidence="8">
    <location>
        <begin position="89"/>
        <end position="101"/>
    </location>
</feature>
<evidence type="ECO:0000259" key="9">
    <source>
        <dbReference type="PROSITE" id="PS50011"/>
    </source>
</evidence>
<name>A0A4T0X6L3_9ASCO</name>
<feature type="compositionally biased region" description="Polar residues" evidence="8">
    <location>
        <begin position="22"/>
        <end position="42"/>
    </location>
</feature>
<dbReference type="GO" id="GO:0030447">
    <property type="term" value="P:filamentous growth"/>
    <property type="evidence" value="ECO:0007669"/>
    <property type="project" value="UniProtKB-ARBA"/>
</dbReference>
<sequence length="1615" mass="183487">MSNDNSERSPQKMDETDKHTIFTVNDGYNQLNEGSHHSSSTNLRDKLSRNPSDASMQEPTMSKMKMKLQLSQLQSPNVLTTPLILSPRGTPNESSPRNSDSFFPAFDALNKSHLDELLDDTEFPQHPSNDQIKITVNETKKLDQSETPRSRGSISQKSSPGDSSIRSSSSDGRPKLKNSTSSKSISKLHPLQTKLQRLTSNNVGGGTQGTGNVNSPRSPLNKFKSKNIAYQVLPEPVRPQSSILKNNINTKFTQQYQQQEKLYLAGIKNYRNKYKNVDDYYDKSVVPEEGETAIVGNYDGGELNKLSNIDSDLFESDSDYNAEVNDKDREHEALKALSNQIGSELLDKELQNVNEYTLDSNLLLDLLNRNDEIQLKNTRESSAISERLEWQTMLQTVMTGDVVTGEKTKIVKLSDLEGENLLRVGYKEDFWLGIRAKLYGRTEEEQQRLVLYHRGLVDETFEEIMNFKLELPTDQELSYVDKVKFASEKVNKLLDKYEKCQELWRTQKEMETDRPLCATPEFVNRINCLNAWTSIIEAIDRELTVLKQWVGNDDLDILRPAISARPSNSSFADSATAVFKDDRPFVEKILKEKDIENLFNKRLFTTFSHWTLKAKNSYLEYNEYFKELGLPSYLDNLFVLTNFPSKLMKEIIKTRLAYLAKLKNPTMMMIDQMLDDLKMYLRLALEIRIGMLEYCAPVEGWISFPDYQDTEFDDTIIECIDNYMDLLSKKLLFSPKGTKTFRTFKEPEELEKEYNFLQNLGFYIDDVSLTFSSRITSLFLKLINRLYMFIQNQIRGPPSDGYRLDSQRLIRWYTSSIENFGQLRRKFIRFEMQLLQYFQNSYQFKILPQKTQVFFNLLKESNHALYHNPEIAEQGVYIFVSESLVDRPYDVECILKHKYLGVDLSKIPKRHLKVMKSYHPNLSSYIDEENVEEFDGLHLDYVIVVVPPKALMWDGVVVPFNNVTKLPIGKLKRGDGMFIIQAEPRTEISEIFDIFKQFTGHTLRSSSNPGCSIPEIEEDFKTSVKLFSRISCLLIDCIPAIRNQCRGVGGCQELVNNVFIFTRDIGRDSIRNVVLNMGTTSNRGTIILRLMKLSIEWLSFIVDDCSPTDPKTFRWCVAALEFAMDITCGFNILTLDSEKFYRLKDKVAGCMSLLISHFDIMGARAKELQKSRMQNYDMKKDIYTLDDESLGSLRQHIMQQIHQIEEQRRQLQVEQASVGRVLDDTDMENQLLTYLASSFSSVSIRWQKGKFLGGGTFGSVYACINLDTGGPMAVKEIRFQDRQSIKTVVPAIKGEMSVLELLSHPNIVQFFGVEVHRDRVYIFMEYCSGGSLAGLLEYGRIEDEVVIQLYTLQMLEALAYLHQFGIMHRDVKPDNILLDHMGVIKFVDFGSAKVIQIPQHGGSSTPGSSGNNINETTNVTTNIDWTPEEPYSATSSINTMSSLSGISAYTPSKVSNNGLITSTGSTSAAAAAAAAAAAIASGEAVDTDAIETIMESRKSHALTGTPIYMSPETIKGDKNGRFGAMDIWSLGCCVLEMTTGRRPWSNLDNEFAVMYHIAAGHLPQLPNGSELSEEGLEFLRKCFTIDPCKRPSAVELLQDPWIVAIRNEAFSDGSE</sequence>
<proteinExistence type="inferred from homology"/>
<dbReference type="SMART" id="SM00220">
    <property type="entry name" value="S_TKc"/>
    <property type="match status" value="1"/>
</dbReference>
<keyword evidence="2" id="KW-0723">Serine/threonine-protein kinase</keyword>
<feature type="binding site" evidence="7">
    <location>
        <position position="1275"/>
    </location>
    <ligand>
        <name>ATP</name>
        <dbReference type="ChEBI" id="CHEBI:30616"/>
    </ligand>
</feature>
<dbReference type="Pfam" id="PF00069">
    <property type="entry name" value="Pkinase"/>
    <property type="match status" value="2"/>
</dbReference>
<feature type="compositionally biased region" description="Basic and acidic residues" evidence="8">
    <location>
        <begin position="138"/>
        <end position="149"/>
    </location>
</feature>
<dbReference type="InterPro" id="IPR050538">
    <property type="entry name" value="MAP_kinase_kinase_kinase"/>
</dbReference>
<dbReference type="EMBL" id="SELW01000040">
    <property type="protein sequence ID" value="TID31166.1"/>
    <property type="molecule type" value="Genomic_DNA"/>
</dbReference>
<evidence type="ECO:0000256" key="3">
    <source>
        <dbReference type="ARBA" id="ARBA00022679"/>
    </source>
</evidence>
<dbReference type="PROSITE" id="PS50011">
    <property type="entry name" value="PROTEIN_KINASE_DOM"/>
    <property type="match status" value="1"/>
</dbReference>
<dbReference type="PROSITE" id="PS00108">
    <property type="entry name" value="PROTEIN_KINASE_ST"/>
    <property type="match status" value="1"/>
</dbReference>
<dbReference type="InterPro" id="IPR008271">
    <property type="entry name" value="Ser/Thr_kinase_AS"/>
</dbReference>
<keyword evidence="3" id="KW-0808">Transferase</keyword>
<protein>
    <recommendedName>
        <fullName evidence="9">Protein kinase domain-containing protein</fullName>
    </recommendedName>
</protein>
<evidence type="ECO:0000256" key="7">
    <source>
        <dbReference type="PROSITE-ProRule" id="PRU10141"/>
    </source>
</evidence>
<evidence type="ECO:0000256" key="4">
    <source>
        <dbReference type="ARBA" id="ARBA00022741"/>
    </source>
</evidence>
<comment type="caution">
    <text evidence="10">The sequence shown here is derived from an EMBL/GenBank/DDBJ whole genome shotgun (WGS) entry which is preliminary data.</text>
</comment>
<keyword evidence="5" id="KW-0418">Kinase</keyword>
<evidence type="ECO:0000313" key="10">
    <source>
        <dbReference type="EMBL" id="TID31166.1"/>
    </source>
</evidence>